<dbReference type="AlphaFoldDB" id="A0A8J2WNE5"/>
<gene>
    <name evidence="1" type="ORF">DGAL_LOCUS14896</name>
</gene>
<comment type="caution">
    <text evidence="1">The sequence shown here is derived from an EMBL/GenBank/DDBJ whole genome shotgun (WGS) entry which is preliminary data.</text>
</comment>
<sequence>MTSFVNHLRNAHLHSNHHEASVQPSTSTASNEVTQLDTANQTEFHQVEEEDNPSPPSKRLRTDSGLISVASIEPSIEQPQQCHQIVSRIARQIQSQGKKKSKGYRHTDDVLEMYAMISFIIGGRKHYEILYENFKPAFPSPSSLHKRLDKYYTVLQEGQRNLEQLKTHLLVNNLPLVVSIAEDATSVVGKREYSKLLNAIVGCSLPLQANGLPDCKMSEAKNASQINTIFKKFKLATSIMVIMTQPLAPKATPVRICSFGTDNRFTSDDVKNRLKTNRAELKTIGIQVLTFSADGDSREMKVMRNPFS</sequence>
<dbReference type="EMBL" id="CAKKLH010000312">
    <property type="protein sequence ID" value="CAH0111257.1"/>
    <property type="molecule type" value="Genomic_DNA"/>
</dbReference>
<keyword evidence="2" id="KW-1185">Reference proteome</keyword>
<evidence type="ECO:0000313" key="1">
    <source>
        <dbReference type="EMBL" id="CAH0111257.1"/>
    </source>
</evidence>
<dbReference type="PANTHER" id="PTHR33173">
    <property type="match status" value="1"/>
</dbReference>
<dbReference type="Proteomes" id="UP000789390">
    <property type="component" value="Unassembled WGS sequence"/>
</dbReference>
<organism evidence="1 2">
    <name type="scientific">Daphnia galeata</name>
    <dbReference type="NCBI Taxonomy" id="27404"/>
    <lineage>
        <taxon>Eukaryota</taxon>
        <taxon>Metazoa</taxon>
        <taxon>Ecdysozoa</taxon>
        <taxon>Arthropoda</taxon>
        <taxon>Crustacea</taxon>
        <taxon>Branchiopoda</taxon>
        <taxon>Diplostraca</taxon>
        <taxon>Cladocera</taxon>
        <taxon>Anomopoda</taxon>
        <taxon>Daphniidae</taxon>
        <taxon>Daphnia</taxon>
    </lineage>
</organism>
<evidence type="ECO:0000313" key="2">
    <source>
        <dbReference type="Proteomes" id="UP000789390"/>
    </source>
</evidence>
<reference evidence="1" key="1">
    <citation type="submission" date="2021-11" db="EMBL/GenBank/DDBJ databases">
        <authorList>
            <person name="Schell T."/>
        </authorList>
    </citation>
    <scope>NUCLEOTIDE SEQUENCE</scope>
    <source>
        <strain evidence="1">M5</strain>
    </source>
</reference>
<proteinExistence type="predicted"/>
<dbReference type="PANTHER" id="PTHR33173:SF2">
    <property type="entry name" value="MYND-TYPE DOMAIN-CONTAINING PROTEIN"/>
    <property type="match status" value="1"/>
</dbReference>
<dbReference type="OrthoDB" id="10021027at2759"/>
<protein>
    <submittedName>
        <fullName evidence="1">Uncharacterized protein</fullName>
    </submittedName>
</protein>
<accession>A0A8J2WNE5</accession>
<name>A0A8J2WNE5_9CRUS</name>